<dbReference type="PANTHER" id="PTHR32060">
    <property type="entry name" value="TAIL-SPECIFIC PROTEASE"/>
    <property type="match status" value="1"/>
</dbReference>
<proteinExistence type="inferred from homology"/>
<dbReference type="InterPro" id="IPR029045">
    <property type="entry name" value="ClpP/crotonase-like_dom_sf"/>
</dbReference>
<dbReference type="EMBL" id="JAUYVI010000001">
    <property type="protein sequence ID" value="MDQ7246771.1"/>
    <property type="molecule type" value="Genomic_DNA"/>
</dbReference>
<evidence type="ECO:0000313" key="8">
    <source>
        <dbReference type="Proteomes" id="UP001230156"/>
    </source>
</evidence>
<keyword evidence="3 5" id="KW-0378">Hydrolase</keyword>
<dbReference type="InterPro" id="IPR005151">
    <property type="entry name" value="Tail-specific_protease"/>
</dbReference>
<comment type="similarity">
    <text evidence="1 5">Belongs to the peptidase S41A family.</text>
</comment>
<feature type="domain" description="PDZ" evidence="6">
    <location>
        <begin position="174"/>
        <end position="239"/>
    </location>
</feature>
<comment type="caution">
    <text evidence="7">The sequence shown here is derived from an EMBL/GenBank/DDBJ whole genome shotgun (WGS) entry which is preliminary data.</text>
</comment>
<dbReference type="SUPFAM" id="SSF50156">
    <property type="entry name" value="PDZ domain-like"/>
    <property type="match status" value="1"/>
</dbReference>
<dbReference type="PROSITE" id="PS50106">
    <property type="entry name" value="PDZ"/>
    <property type="match status" value="1"/>
</dbReference>
<gene>
    <name evidence="7" type="ORF">Q8A70_03800</name>
</gene>
<dbReference type="Pfam" id="PF13180">
    <property type="entry name" value="PDZ_2"/>
    <property type="match status" value="1"/>
</dbReference>
<dbReference type="SMART" id="SM00228">
    <property type="entry name" value="PDZ"/>
    <property type="match status" value="1"/>
</dbReference>
<dbReference type="PROSITE" id="PS51257">
    <property type="entry name" value="PROKAR_LIPOPROTEIN"/>
    <property type="match status" value="1"/>
</dbReference>
<dbReference type="SUPFAM" id="SSF52096">
    <property type="entry name" value="ClpP/crotonase"/>
    <property type="match status" value="1"/>
</dbReference>
<dbReference type="Gene3D" id="3.30.750.44">
    <property type="match status" value="1"/>
</dbReference>
<reference evidence="8" key="1">
    <citation type="submission" date="2023-08" db="EMBL/GenBank/DDBJ databases">
        <title>Rhodospirillaceae gen. nov., a novel taxon isolated from the Yangtze River Yuezi River estuary sludge.</title>
        <authorList>
            <person name="Ruan L."/>
        </authorList>
    </citation>
    <scope>NUCLEOTIDE SEQUENCE [LARGE SCALE GENOMIC DNA]</scope>
    <source>
        <strain evidence="8">R-7</strain>
    </source>
</reference>
<name>A0ABU0YGC4_9PROT</name>
<organism evidence="7 8">
    <name type="scientific">Dongia sedimenti</name>
    <dbReference type="NCBI Taxonomy" id="3064282"/>
    <lineage>
        <taxon>Bacteria</taxon>
        <taxon>Pseudomonadati</taxon>
        <taxon>Pseudomonadota</taxon>
        <taxon>Alphaproteobacteria</taxon>
        <taxon>Rhodospirillales</taxon>
        <taxon>Dongiaceae</taxon>
        <taxon>Dongia</taxon>
    </lineage>
</organism>
<evidence type="ECO:0000256" key="3">
    <source>
        <dbReference type="ARBA" id="ARBA00022801"/>
    </source>
</evidence>
<keyword evidence="8" id="KW-1185">Reference proteome</keyword>
<dbReference type="InterPro" id="IPR001478">
    <property type="entry name" value="PDZ"/>
</dbReference>
<dbReference type="CDD" id="cd07560">
    <property type="entry name" value="Peptidase_S41_CPP"/>
    <property type="match status" value="1"/>
</dbReference>
<dbReference type="Gene3D" id="3.90.226.10">
    <property type="entry name" value="2-enoyl-CoA Hydratase, Chain A, domain 1"/>
    <property type="match status" value="1"/>
</dbReference>
<evidence type="ECO:0000256" key="1">
    <source>
        <dbReference type="ARBA" id="ARBA00009179"/>
    </source>
</evidence>
<dbReference type="SMART" id="SM00245">
    <property type="entry name" value="TSPc"/>
    <property type="match status" value="1"/>
</dbReference>
<dbReference type="NCBIfam" id="TIGR00225">
    <property type="entry name" value="prc"/>
    <property type="match status" value="1"/>
</dbReference>
<dbReference type="InterPro" id="IPR036034">
    <property type="entry name" value="PDZ_sf"/>
</dbReference>
<protein>
    <submittedName>
        <fullName evidence="7">S41 family peptidase</fullName>
    </submittedName>
</protein>
<dbReference type="Proteomes" id="UP001230156">
    <property type="component" value="Unassembled WGS sequence"/>
</dbReference>
<keyword evidence="4 5" id="KW-0720">Serine protease</keyword>
<dbReference type="Pfam" id="PF03572">
    <property type="entry name" value="Peptidase_S41"/>
    <property type="match status" value="1"/>
</dbReference>
<dbReference type="InterPro" id="IPR004447">
    <property type="entry name" value="Peptidase_S41A"/>
</dbReference>
<evidence type="ECO:0000256" key="4">
    <source>
        <dbReference type="ARBA" id="ARBA00022825"/>
    </source>
</evidence>
<sequence>MPKVLLLRVSGAGWLPGARLRLLTFAGALLTLSACSSDGTLTSAESSRQLDHDMFVTGFEDIEDIYVTEPDIGAMALAGMQQLSSIDPAVVARRSGDTLELLVNNRSVESIAVNDGLDARHWGDVTADILDQARESSDKIAGAPAEKLYEAMFDGIVGKLDQFSHYASAANAADLRAQRDGFGGIGVTISVEDGQVRVVSVMHYTPADRLGIHRDDIITEIDGTPIGGLPQREVVNKLRGPVDSRVTLTLKRKTQENPFQVSLIRALVVPETVAYQREGDIAYFRIYSFNSGTTETLRREIRDAKAEIGEDNIKGYILDLRGNPGGLLSQAISTSNLFLDRGKIVSTIGRNPDSHQFFEATEGDIARGKPIAVLIDGNSASAAEIVAAALQDNERAVLIGSNSYGKGTVQNVMSLPNKGEIALTWARYHAPSGYSLHHLGVLPTVCTSGENDPGVLINELAAGELKQVPTMKRNTVRPDDIAGMDALRKTCPARHEADPIDLETAVRLLNRPTLFADAIHLAAPPIQSASDSSVKDDYTILP</sequence>
<dbReference type="RefSeq" id="WP_379954166.1">
    <property type="nucleotide sequence ID" value="NZ_JAUYVI010000001.1"/>
</dbReference>
<dbReference type="PANTHER" id="PTHR32060:SF30">
    <property type="entry name" value="CARBOXY-TERMINAL PROCESSING PROTEASE CTPA"/>
    <property type="match status" value="1"/>
</dbReference>
<dbReference type="Gene3D" id="2.30.42.10">
    <property type="match status" value="1"/>
</dbReference>
<evidence type="ECO:0000256" key="5">
    <source>
        <dbReference type="RuleBase" id="RU004404"/>
    </source>
</evidence>
<accession>A0ABU0YGC4</accession>
<dbReference type="CDD" id="cd06782">
    <property type="entry name" value="cpPDZ_CPP-like"/>
    <property type="match status" value="1"/>
</dbReference>
<keyword evidence="2 5" id="KW-0645">Protease</keyword>
<evidence type="ECO:0000256" key="2">
    <source>
        <dbReference type="ARBA" id="ARBA00022670"/>
    </source>
</evidence>
<evidence type="ECO:0000259" key="6">
    <source>
        <dbReference type="PROSITE" id="PS50106"/>
    </source>
</evidence>
<evidence type="ECO:0000313" key="7">
    <source>
        <dbReference type="EMBL" id="MDQ7246771.1"/>
    </source>
</evidence>